<accession>A0A9D1JA24</accession>
<gene>
    <name evidence="1" type="ORF">IAA55_01170</name>
</gene>
<reference evidence="1" key="1">
    <citation type="submission" date="2020-10" db="EMBL/GenBank/DDBJ databases">
        <authorList>
            <person name="Gilroy R."/>
        </authorList>
    </citation>
    <scope>NUCLEOTIDE SEQUENCE</scope>
    <source>
        <strain evidence="1">ChiSjej5B23-6657</strain>
    </source>
</reference>
<dbReference type="AlphaFoldDB" id="A0A9D1JA24"/>
<dbReference type="Proteomes" id="UP000823912">
    <property type="component" value="Unassembled WGS sequence"/>
</dbReference>
<reference evidence="1" key="2">
    <citation type="journal article" date="2021" name="PeerJ">
        <title>Extensive microbial diversity within the chicken gut microbiome revealed by metagenomics and culture.</title>
        <authorList>
            <person name="Gilroy R."/>
            <person name="Ravi A."/>
            <person name="Getino M."/>
            <person name="Pursley I."/>
            <person name="Horton D.L."/>
            <person name="Alikhan N.F."/>
            <person name="Baker D."/>
            <person name="Gharbi K."/>
            <person name="Hall N."/>
            <person name="Watson M."/>
            <person name="Adriaenssens E.M."/>
            <person name="Foster-Nyarko E."/>
            <person name="Jarju S."/>
            <person name="Secka A."/>
            <person name="Antonio M."/>
            <person name="Oren A."/>
            <person name="Chaudhuri R.R."/>
            <person name="La Ragione R."/>
            <person name="Hildebrand F."/>
            <person name="Pallen M.J."/>
        </authorList>
    </citation>
    <scope>NUCLEOTIDE SEQUENCE</scope>
    <source>
        <strain evidence="1">ChiSjej5B23-6657</strain>
    </source>
</reference>
<evidence type="ECO:0000313" key="2">
    <source>
        <dbReference type="Proteomes" id="UP000823912"/>
    </source>
</evidence>
<sequence length="58" mass="6734">MNLPLDPAMLLSVVNTNLRDRYPSLEEFAAAEDVDISYIKKQLAKIDYVYDPEKNRFV</sequence>
<comment type="caution">
    <text evidence="1">The sequence shown here is derived from an EMBL/GenBank/DDBJ whole genome shotgun (WGS) entry which is preliminary data.</text>
</comment>
<protein>
    <submittedName>
        <fullName evidence="1">DUF4250 domain-containing protein</fullName>
    </submittedName>
</protein>
<name>A0A9D1JA24_9FIRM</name>
<evidence type="ECO:0000313" key="1">
    <source>
        <dbReference type="EMBL" id="HIR69873.1"/>
    </source>
</evidence>
<dbReference type="InterPro" id="IPR025346">
    <property type="entry name" value="DUF4250"/>
</dbReference>
<proteinExistence type="predicted"/>
<organism evidence="1 2">
    <name type="scientific">Candidatus Pullilachnospira gallistercoris</name>
    <dbReference type="NCBI Taxonomy" id="2840911"/>
    <lineage>
        <taxon>Bacteria</taxon>
        <taxon>Bacillati</taxon>
        <taxon>Bacillota</taxon>
        <taxon>Clostridia</taxon>
        <taxon>Lachnospirales</taxon>
        <taxon>Lachnospiraceae</taxon>
        <taxon>Lachnospiraceae incertae sedis</taxon>
        <taxon>Candidatus Pullilachnospira</taxon>
    </lineage>
</organism>
<dbReference type="Pfam" id="PF14056">
    <property type="entry name" value="DUF4250"/>
    <property type="match status" value="1"/>
</dbReference>
<dbReference type="EMBL" id="DVHM01000021">
    <property type="protein sequence ID" value="HIR69873.1"/>
    <property type="molecule type" value="Genomic_DNA"/>
</dbReference>